<comment type="caution">
    <text evidence="3">The sequence shown here is derived from an EMBL/GenBank/DDBJ whole genome shotgun (WGS) entry which is preliminary data.</text>
</comment>
<dbReference type="Gene3D" id="3.40.50.300">
    <property type="entry name" value="P-loop containing nucleotide triphosphate hydrolases"/>
    <property type="match status" value="1"/>
</dbReference>
<organism evidence="3 4">
    <name type="scientific">Actinopolyspora biskrensis</name>
    <dbReference type="NCBI Taxonomy" id="1470178"/>
    <lineage>
        <taxon>Bacteria</taxon>
        <taxon>Bacillati</taxon>
        <taxon>Actinomycetota</taxon>
        <taxon>Actinomycetes</taxon>
        <taxon>Actinopolysporales</taxon>
        <taxon>Actinopolysporaceae</taxon>
        <taxon>Actinopolyspora</taxon>
    </lineage>
</organism>
<dbReference type="EMBL" id="JACBYW010000006">
    <property type="protein sequence ID" value="NYH80201.1"/>
    <property type="molecule type" value="Genomic_DNA"/>
</dbReference>
<reference evidence="3 4" key="1">
    <citation type="submission" date="2020-07" db="EMBL/GenBank/DDBJ databases">
        <title>Genomic Encyclopedia of Type Strains, Phase III (KMG-III): the genomes of soil and plant-associated and newly described type strains.</title>
        <authorList>
            <person name="Whitman W."/>
        </authorList>
    </citation>
    <scope>NUCLEOTIDE SEQUENCE [LARGE SCALE GENOMIC DNA]</scope>
    <source>
        <strain evidence="3 4">CECT 8576</strain>
    </source>
</reference>
<dbReference type="InterPro" id="IPR050126">
    <property type="entry name" value="Ap4A_hydrolase"/>
</dbReference>
<proteinExistence type="predicted"/>
<dbReference type="Pfam" id="PF13671">
    <property type="entry name" value="AAA_33"/>
    <property type="match status" value="1"/>
</dbReference>
<dbReference type="InterPro" id="IPR029052">
    <property type="entry name" value="Metallo-depent_PP-like"/>
</dbReference>
<dbReference type="CDD" id="cd07423">
    <property type="entry name" value="MPP_Prp_like"/>
    <property type="match status" value="1"/>
</dbReference>
<dbReference type="GO" id="GO:0005737">
    <property type="term" value="C:cytoplasm"/>
    <property type="evidence" value="ECO:0007669"/>
    <property type="project" value="TreeGrafter"/>
</dbReference>
<evidence type="ECO:0000313" key="3">
    <source>
        <dbReference type="EMBL" id="NYH80201.1"/>
    </source>
</evidence>
<evidence type="ECO:0000259" key="2">
    <source>
        <dbReference type="Pfam" id="PF00149"/>
    </source>
</evidence>
<dbReference type="SUPFAM" id="SSF56300">
    <property type="entry name" value="Metallo-dependent phosphatases"/>
    <property type="match status" value="1"/>
</dbReference>
<keyword evidence="3" id="KW-0418">Kinase</keyword>
<keyword evidence="4" id="KW-1185">Reference proteome</keyword>
<accession>A0A852Z035</accession>
<keyword evidence="3" id="KW-0808">Transferase</keyword>
<dbReference type="InterPro" id="IPR041780">
    <property type="entry name" value="MPP_PrpE-like"/>
</dbReference>
<dbReference type="InterPro" id="IPR004843">
    <property type="entry name" value="Calcineurin-like_PHP"/>
</dbReference>
<protein>
    <submittedName>
        <fullName evidence="3">Polynucleotide kinase-phosphatase</fullName>
    </submittedName>
</protein>
<dbReference type="AlphaFoldDB" id="A0A852Z035"/>
<sequence>MSSTRTLELPELALILLIGPSGSGKSTFAARHFEPTRVVSSDRCRALVSDDPGDQDATPAAFEVLHTIVDKRLAARRTTVVDATNVRAGERQSLLRVAKEHDVPTVAVVFDVPEQLCITRNAARTDKPGAEVVRKHHGELRKSTNDLRGEGFHRVHVLSGERETESAGIEWTRLRSNAREEHGPFDVIGDVHGCRAELEELLERLGYHLRRDGNGASVDAEHPLGRRAVLLGDLVDRGPDTPGTLRLAMGMAESGNALIVMGNHENKLVKVLDGRRVKMTHGLELTMEQLSETDEDFRELVRRFCGELPEHYVLDGGELVVAHAGLPEYYQGRDSGRVRAFALYGSTTGETDEAGLPVRYPWARDYRGSAIVLYGHTPVSSAEWLNRTMCLDTGCVFGGRLTALRYPEGELESVPAKQHYSRPARPRAGTDDEAATERRNR</sequence>
<dbReference type="GO" id="GO:0016301">
    <property type="term" value="F:kinase activity"/>
    <property type="evidence" value="ECO:0007669"/>
    <property type="project" value="UniProtKB-KW"/>
</dbReference>
<evidence type="ECO:0000313" key="4">
    <source>
        <dbReference type="Proteomes" id="UP000548304"/>
    </source>
</evidence>
<name>A0A852Z035_9ACTN</name>
<dbReference type="PANTHER" id="PTHR42850:SF7">
    <property type="entry name" value="BIS(5'-NUCLEOSYL)-TETRAPHOSPHATASE PRPE [ASYMMETRICAL]"/>
    <property type="match status" value="1"/>
</dbReference>
<dbReference type="Gene3D" id="3.60.21.10">
    <property type="match status" value="1"/>
</dbReference>
<feature type="region of interest" description="Disordered" evidence="1">
    <location>
        <begin position="412"/>
        <end position="441"/>
    </location>
</feature>
<feature type="domain" description="Calcineurin-like phosphoesterase" evidence="2">
    <location>
        <begin position="184"/>
        <end position="380"/>
    </location>
</feature>
<dbReference type="Proteomes" id="UP000548304">
    <property type="component" value="Unassembled WGS sequence"/>
</dbReference>
<dbReference type="InterPro" id="IPR027417">
    <property type="entry name" value="P-loop_NTPase"/>
</dbReference>
<dbReference type="RefSeq" id="WP_179536541.1">
    <property type="nucleotide sequence ID" value="NZ_JACBYW010000006.1"/>
</dbReference>
<dbReference type="SUPFAM" id="SSF52540">
    <property type="entry name" value="P-loop containing nucleoside triphosphate hydrolases"/>
    <property type="match status" value="1"/>
</dbReference>
<dbReference type="Pfam" id="PF00149">
    <property type="entry name" value="Metallophos"/>
    <property type="match status" value="1"/>
</dbReference>
<gene>
    <name evidence="3" type="ORF">FHR84_003550</name>
</gene>
<dbReference type="GO" id="GO:0016791">
    <property type="term" value="F:phosphatase activity"/>
    <property type="evidence" value="ECO:0007669"/>
    <property type="project" value="TreeGrafter"/>
</dbReference>
<evidence type="ECO:0000256" key="1">
    <source>
        <dbReference type="SAM" id="MobiDB-lite"/>
    </source>
</evidence>
<dbReference type="PANTHER" id="PTHR42850">
    <property type="entry name" value="METALLOPHOSPHOESTERASE"/>
    <property type="match status" value="1"/>
</dbReference>